<dbReference type="AlphaFoldDB" id="A0A1I5X1P2"/>
<dbReference type="Gene3D" id="1.20.120.1560">
    <property type="match status" value="1"/>
</dbReference>
<gene>
    <name evidence="5" type="ORF">SAMN05444277_107145</name>
</gene>
<dbReference type="PANTHER" id="PTHR42974:SF1">
    <property type="entry name" value="TYPE-3 GLUTAMINE SYNTHETASE"/>
    <property type="match status" value="1"/>
</dbReference>
<dbReference type="InterPro" id="IPR027303">
    <property type="entry name" value="Gln_synth_gly_rich_site"/>
</dbReference>
<dbReference type="InterPro" id="IPR040577">
    <property type="entry name" value="Gln-synt_C"/>
</dbReference>
<dbReference type="PROSITE" id="PS51986">
    <property type="entry name" value="GS_BETA_GRASP"/>
    <property type="match status" value="1"/>
</dbReference>
<reference evidence="5 6" key="1">
    <citation type="submission" date="2016-10" db="EMBL/GenBank/DDBJ databases">
        <authorList>
            <person name="de Groot N.N."/>
        </authorList>
    </citation>
    <scope>NUCLEOTIDE SEQUENCE [LARGE SCALE GENOMIC DNA]</scope>
    <source>
        <strain evidence="5 6">DSM 28286</strain>
    </source>
</reference>
<evidence type="ECO:0000313" key="5">
    <source>
        <dbReference type="EMBL" id="SFQ25858.1"/>
    </source>
</evidence>
<dbReference type="Proteomes" id="UP000199031">
    <property type="component" value="Unassembled WGS sequence"/>
</dbReference>
<dbReference type="GO" id="GO:0006542">
    <property type="term" value="P:glutamine biosynthetic process"/>
    <property type="evidence" value="ECO:0007669"/>
    <property type="project" value="InterPro"/>
</dbReference>
<dbReference type="STRING" id="1465490.SAMN05444277_107145"/>
<feature type="domain" description="GS catalytic" evidence="4">
    <location>
        <begin position="182"/>
        <end position="618"/>
    </location>
</feature>
<dbReference type="InterPro" id="IPR008146">
    <property type="entry name" value="Gln_synth_cat_dom"/>
</dbReference>
<dbReference type="Pfam" id="PF12437">
    <property type="entry name" value="GSIII_N"/>
    <property type="match status" value="1"/>
</dbReference>
<dbReference type="OrthoDB" id="9807095at2"/>
<dbReference type="SMART" id="SM01230">
    <property type="entry name" value="Gln-synt_C"/>
    <property type="match status" value="1"/>
</dbReference>
<protein>
    <submittedName>
        <fullName evidence="5">Glutamine synthetase</fullName>
    </submittedName>
</protein>
<dbReference type="PROSITE" id="PS00181">
    <property type="entry name" value="GLNA_ATP"/>
    <property type="match status" value="1"/>
</dbReference>
<feature type="domain" description="GS beta-grasp" evidence="3">
    <location>
        <begin position="84"/>
        <end position="177"/>
    </location>
</feature>
<evidence type="ECO:0000313" key="6">
    <source>
        <dbReference type="Proteomes" id="UP000199031"/>
    </source>
</evidence>
<accession>A0A1I5X1P2</accession>
<evidence type="ECO:0000259" key="4">
    <source>
        <dbReference type="PROSITE" id="PS51987"/>
    </source>
</evidence>
<dbReference type="SUPFAM" id="SSF55931">
    <property type="entry name" value="Glutamine synthetase/guanido kinase"/>
    <property type="match status" value="1"/>
</dbReference>
<dbReference type="GO" id="GO:0004356">
    <property type="term" value="F:glutamine synthetase activity"/>
    <property type="evidence" value="ECO:0007669"/>
    <property type="project" value="InterPro"/>
</dbReference>
<evidence type="ECO:0000256" key="1">
    <source>
        <dbReference type="PROSITE-ProRule" id="PRU01330"/>
    </source>
</evidence>
<proteinExistence type="inferred from homology"/>
<dbReference type="PANTHER" id="PTHR42974">
    <property type="entry name" value="GLUTAMINE SYNTHETASE"/>
    <property type="match status" value="1"/>
</dbReference>
<evidence type="ECO:0000256" key="2">
    <source>
        <dbReference type="RuleBase" id="RU000384"/>
    </source>
</evidence>
<dbReference type="Pfam" id="PF18318">
    <property type="entry name" value="Gln-synt_C-ter"/>
    <property type="match status" value="1"/>
</dbReference>
<dbReference type="InterPro" id="IPR014746">
    <property type="entry name" value="Gln_synth/guanido_kin_cat_dom"/>
</dbReference>
<comment type="similarity">
    <text evidence="1 2">Belongs to the glutamine synthetase family.</text>
</comment>
<keyword evidence="6" id="KW-1185">Reference proteome</keyword>
<dbReference type="Gene3D" id="3.30.590.10">
    <property type="entry name" value="Glutamine synthetase/guanido kinase, catalytic domain"/>
    <property type="match status" value="1"/>
</dbReference>
<dbReference type="EMBL" id="FOXQ01000007">
    <property type="protein sequence ID" value="SFQ25858.1"/>
    <property type="molecule type" value="Genomic_DNA"/>
</dbReference>
<name>A0A1I5X1P2_9BACT</name>
<dbReference type="Pfam" id="PF00120">
    <property type="entry name" value="Gln-synt_C"/>
    <property type="match status" value="1"/>
</dbReference>
<dbReference type="InterPro" id="IPR052725">
    <property type="entry name" value="GS_Type-3"/>
</dbReference>
<dbReference type="PROSITE" id="PS51987">
    <property type="entry name" value="GS_CATALYTIC"/>
    <property type="match status" value="1"/>
</dbReference>
<dbReference type="InterPro" id="IPR008147">
    <property type="entry name" value="Gln_synt_N"/>
</dbReference>
<sequence>MSLRFDAVNKLSGDAEHVSVNSSGKISAIFGENVFTLKTAREFLSNEAYKSLSSSIKDSKRIDRSVANQIATGMRAWAESKGVTHFTHWFQPLSGTTAEKHDSFFTLKSDGMPIEEFDSAALIQQEPDASSFPSGGLRATFEARGYTAWDPSSPAFIMEIGHGKTLCIPTIFVSYTGESLDYKAPLLKALEALNKSAVDVCNFFDKNISRVTATLGWEQEYFVIDEGLANARPDIILTGRTVFGASPAKGQQLEDHYFGSIPERVYAFMRDYEMEAYKLGIPLRARHNEVAPSQYECAPIFEDVNLAVDHNTLLMDILDRVARRHNLRVLMHEKPFAGINGSGKHNNWSMATDTGVNLLAPGKTPKTNLMFLTFFVNTIKAVHDYADVLRAAIASASNDHRLGANEAPPAILSVFIGDYLTNVLNDIETRVGEKFDEQDEAILKLDLHRSIPELMLDNTDRNRTSPFAFTGNKFEFRAVGSSANCANAMIALNTIMAETLKQFKKDVDALMDKGDKKEIAIMHIIQKYIAESKNILFEGDNYSQEWHHEAERRGLSNTPTTPLALDAMVSDKAKELFESNKVYTHSEIEARHEIELEKYIKKVQIEARVMGDLALNHIIPSVVKYQNVLIENIRGLKEAGLPESAYASQLEILKRISGHLQEVYTKVKDLIEHRKIANNMTDTRTKAIAYCSDVKEKFFDGIRYHADKLETLVNDDNWTLPKYRELLFLR</sequence>
<dbReference type="InterPro" id="IPR022147">
    <property type="entry name" value="GSIII_N"/>
</dbReference>
<organism evidence="5 6">
    <name type="scientific">Parafilimonas terrae</name>
    <dbReference type="NCBI Taxonomy" id="1465490"/>
    <lineage>
        <taxon>Bacteria</taxon>
        <taxon>Pseudomonadati</taxon>
        <taxon>Bacteroidota</taxon>
        <taxon>Chitinophagia</taxon>
        <taxon>Chitinophagales</taxon>
        <taxon>Chitinophagaceae</taxon>
        <taxon>Parafilimonas</taxon>
    </lineage>
</organism>
<evidence type="ECO:0000259" key="3">
    <source>
        <dbReference type="PROSITE" id="PS51986"/>
    </source>
</evidence>
<dbReference type="RefSeq" id="WP_090659099.1">
    <property type="nucleotide sequence ID" value="NZ_FOXQ01000007.1"/>
</dbReference>